<dbReference type="Proteomes" id="UP001218638">
    <property type="component" value="Chromosome"/>
</dbReference>
<dbReference type="RefSeq" id="WP_330929220.1">
    <property type="nucleotide sequence ID" value="NZ_CP119075.1"/>
</dbReference>
<evidence type="ECO:0000313" key="4">
    <source>
        <dbReference type="Proteomes" id="UP001218638"/>
    </source>
</evidence>
<evidence type="ECO:0000313" key="3">
    <source>
        <dbReference type="EMBL" id="WED63403.1"/>
    </source>
</evidence>
<gene>
    <name evidence="3" type="ORF">PXH66_13775</name>
</gene>
<accession>A0AAE9ZYA3</accession>
<feature type="chain" id="PRO_5042069287" evidence="2">
    <location>
        <begin position="34"/>
        <end position="673"/>
    </location>
</feature>
<keyword evidence="4" id="KW-1185">Reference proteome</keyword>
<dbReference type="PANTHER" id="PTHR44103">
    <property type="entry name" value="PROPROTEIN CONVERTASE P"/>
    <property type="match status" value="1"/>
</dbReference>
<dbReference type="Pfam" id="PF13517">
    <property type="entry name" value="FG-GAP_3"/>
    <property type="match status" value="1"/>
</dbReference>
<dbReference type="AlphaFoldDB" id="A0AAE9ZYA3"/>
<dbReference type="EMBL" id="CP119075">
    <property type="protein sequence ID" value="WED63403.1"/>
    <property type="molecule type" value="Genomic_DNA"/>
</dbReference>
<dbReference type="InterPro" id="IPR028994">
    <property type="entry name" value="Integrin_alpha_N"/>
</dbReference>
<protein>
    <submittedName>
        <fullName evidence="3">VCBS repeat-containing protein</fullName>
    </submittedName>
</protein>
<dbReference type="KEGG" id="slom:PXH66_13775"/>
<organism evidence="3 4">
    <name type="scientific">Synoicihabitans lomoniglobus</name>
    <dbReference type="NCBI Taxonomy" id="2909285"/>
    <lineage>
        <taxon>Bacteria</taxon>
        <taxon>Pseudomonadati</taxon>
        <taxon>Verrucomicrobiota</taxon>
        <taxon>Opitutia</taxon>
        <taxon>Opitutales</taxon>
        <taxon>Opitutaceae</taxon>
        <taxon>Synoicihabitans</taxon>
    </lineage>
</organism>
<proteinExistence type="predicted"/>
<evidence type="ECO:0000256" key="2">
    <source>
        <dbReference type="SAM" id="SignalP"/>
    </source>
</evidence>
<keyword evidence="1 2" id="KW-0732">Signal</keyword>
<dbReference type="Gene3D" id="2.130.10.130">
    <property type="entry name" value="Integrin alpha, N-terminal"/>
    <property type="match status" value="2"/>
</dbReference>
<reference evidence="3" key="1">
    <citation type="submission" date="2023-03" db="EMBL/GenBank/DDBJ databases">
        <title>Lomoglobus Profundus gen. nov., sp. nov., a novel member of the phylum Verrucomicrobia, isolated from deep-marine sediment of South China Sea.</title>
        <authorList>
            <person name="Ahmad T."/>
            <person name="Ishaq S.E."/>
            <person name="Wang F."/>
        </authorList>
    </citation>
    <scope>NUCLEOTIDE SEQUENCE</scope>
    <source>
        <strain evidence="3">LMO-M01</strain>
    </source>
</reference>
<evidence type="ECO:0000256" key="1">
    <source>
        <dbReference type="ARBA" id="ARBA00022729"/>
    </source>
</evidence>
<sequence>MKTSLSFASILRAPGAMLAGLAALASMPSIAPAAPAGAVTQIAYNHPGLITDLGVGLWAWPLPMDWNEDGLMDLVVACTDTPSNGVYVFLNTGEYDPVTRLPLFGPGDNIGPAGKGPSPQVSYIDGQPMVTTKGAYYPDFRNSGLAHPVTLGDPTAIHIGEGNVRANQWKFVDHDGDGDLDLAVGIGFWGDYGWDDAWDQDGTWTNGPLHGYVYLLENTGTTADPVYGEPSKLTTIEGNPLDVYGMPSPSFEDFDQDGDLDILCGEFVDGFTYFENVGTRTTPRYAAGRELMVGGKPLKMELCMITPVAVDFNGDGVLDLVVGDEDGRVAFIEGTGALVDGVPQFLTPRYFRQRADALKFGALSAPVSVDWDGDGLEDLIVGDTAGHIGFIKNLGGDTPRWAAPVYLAAGDEVLREMAGPNGSIQGPAEAKWGYTNPSVGDWDGDGLLDVVTNGIWGKILLYRNVGTVTAPRLAAAEPIKVAWSGETPKPSWVWWTPEPGALVTQWRTTPQLIDWNQDGLLDLVMLDPDGYLAFFERSRTPDGALVLQAPQRIFRGEGVSEFDSKGRPVNEVSGLLRLNSRDAGGSGRRTFTFFDWDRDGQLDLLVNSDTNINVLRGLGRDAAGLWSFQDDGPVSTTRLAAHSTTPTVAHWGDREVLVIGAEDGHFYSLSLQP</sequence>
<dbReference type="PANTHER" id="PTHR44103:SF1">
    <property type="entry name" value="PROPROTEIN CONVERTASE P"/>
    <property type="match status" value="1"/>
</dbReference>
<feature type="signal peptide" evidence="2">
    <location>
        <begin position="1"/>
        <end position="33"/>
    </location>
</feature>
<name>A0AAE9ZYA3_9BACT</name>
<dbReference type="SUPFAM" id="SSF69318">
    <property type="entry name" value="Integrin alpha N-terminal domain"/>
    <property type="match status" value="1"/>
</dbReference>
<dbReference type="InterPro" id="IPR013517">
    <property type="entry name" value="FG-GAP"/>
</dbReference>